<dbReference type="Gene3D" id="3.30.70.120">
    <property type="match status" value="1"/>
</dbReference>
<dbReference type="InterPro" id="IPR003793">
    <property type="entry name" value="UPF0166"/>
</dbReference>
<evidence type="ECO:0000313" key="2">
    <source>
        <dbReference type="EMBL" id="RAZ79996.1"/>
    </source>
</evidence>
<keyword evidence="3" id="KW-1185">Reference proteome</keyword>
<proteinExistence type="inferred from homology"/>
<dbReference type="PANTHER" id="PTHR35983">
    <property type="entry name" value="UPF0166 PROTEIN TM_0021"/>
    <property type="match status" value="1"/>
</dbReference>
<dbReference type="EMBL" id="QMBQ01000001">
    <property type="protein sequence ID" value="RAZ79996.1"/>
    <property type="molecule type" value="Genomic_DNA"/>
</dbReference>
<dbReference type="Proteomes" id="UP000251956">
    <property type="component" value="Unassembled WGS sequence"/>
</dbReference>
<organism evidence="2 3">
    <name type="scientific">Mesorhizobium atlanticum</name>
    <dbReference type="NCBI Taxonomy" id="2233532"/>
    <lineage>
        <taxon>Bacteria</taxon>
        <taxon>Pseudomonadati</taxon>
        <taxon>Pseudomonadota</taxon>
        <taxon>Alphaproteobacteria</taxon>
        <taxon>Hyphomicrobiales</taxon>
        <taxon>Phyllobacteriaceae</taxon>
        <taxon>Mesorhizobium</taxon>
    </lineage>
</organism>
<reference evidence="2 3" key="2">
    <citation type="submission" date="2018-07" db="EMBL/GenBank/DDBJ databases">
        <title>Diversity of Mesorhizobium strains in Brazil.</title>
        <authorList>
            <person name="Helene L.C.F."/>
            <person name="Dall'Agnol R."/>
            <person name="Delamuta J.R.M."/>
            <person name="Hungria M."/>
        </authorList>
    </citation>
    <scope>NUCLEOTIDE SEQUENCE [LARGE SCALE GENOMIC DNA]</scope>
    <source>
        <strain evidence="2 3">CNPSo 3140</strain>
    </source>
</reference>
<name>A0A330GXP0_9HYPH</name>
<dbReference type="Pfam" id="PF02641">
    <property type="entry name" value="DUF190"/>
    <property type="match status" value="1"/>
</dbReference>
<dbReference type="PANTHER" id="PTHR35983:SF1">
    <property type="entry name" value="UPF0166 PROTEIN TM_0021"/>
    <property type="match status" value="1"/>
</dbReference>
<reference evidence="3" key="1">
    <citation type="submission" date="2018-06" db="EMBL/GenBank/DDBJ databases">
        <authorList>
            <person name="Helene L.C."/>
            <person name="Dall'Agnol R."/>
            <person name="Delamuta J.R."/>
            <person name="Hungria M."/>
        </authorList>
    </citation>
    <scope>NUCLEOTIDE SEQUENCE [LARGE SCALE GENOMIC DNA]</scope>
    <source>
        <strain evidence="3">CNPSo 3140</strain>
    </source>
</reference>
<dbReference type="AlphaFoldDB" id="A0A330GXP0"/>
<evidence type="ECO:0000313" key="3">
    <source>
        <dbReference type="Proteomes" id="UP000251956"/>
    </source>
</evidence>
<protein>
    <submittedName>
        <fullName evidence="2">DUF190 domain-containing protein</fullName>
    </submittedName>
</protein>
<dbReference type="RefSeq" id="WP_112125564.1">
    <property type="nucleotide sequence ID" value="NZ_QMBQ01000001.1"/>
</dbReference>
<dbReference type="OrthoDB" id="9795599at2"/>
<dbReference type="InterPro" id="IPR011322">
    <property type="entry name" value="N-reg_PII-like_a/b"/>
</dbReference>
<accession>A0A330GXP0</accession>
<sequence>MELPAQCALLRIFFSEDDRTADGKPLHEAIVIKARETGMAGATVLRGPLGFGRSSVLHTAKILRLSQDLPIVVEIVDAPEKIDALIPEIKALTKAKSCLITREKVEVIRYGDGD</sequence>
<comment type="similarity">
    <text evidence="1">Belongs to the UPF0166 family.</text>
</comment>
<dbReference type="SUPFAM" id="SSF54913">
    <property type="entry name" value="GlnB-like"/>
    <property type="match status" value="1"/>
</dbReference>
<evidence type="ECO:0000256" key="1">
    <source>
        <dbReference type="ARBA" id="ARBA00010554"/>
    </source>
</evidence>
<comment type="caution">
    <text evidence="2">The sequence shown here is derived from an EMBL/GenBank/DDBJ whole genome shotgun (WGS) entry which is preliminary data.</text>
</comment>
<dbReference type="InterPro" id="IPR015867">
    <property type="entry name" value="N-reg_PII/ATP_PRibTrfase_C"/>
</dbReference>
<gene>
    <name evidence="2" type="ORF">DPM35_01485</name>
</gene>